<protein>
    <recommendedName>
        <fullName evidence="2">CBF1-interacting co-repressor CIR N-terminal domain-containing protein</fullName>
    </recommendedName>
</protein>
<feature type="region of interest" description="Disordered" evidence="1">
    <location>
        <begin position="109"/>
        <end position="129"/>
    </location>
</feature>
<feature type="compositionally biased region" description="Basic and acidic residues" evidence="1">
    <location>
        <begin position="189"/>
        <end position="208"/>
    </location>
</feature>
<accession>A0A6A4LNJ2</accession>
<feature type="compositionally biased region" description="Low complexity" evidence="1">
    <location>
        <begin position="69"/>
        <end position="78"/>
    </location>
</feature>
<evidence type="ECO:0000259" key="2">
    <source>
        <dbReference type="SMART" id="SM01083"/>
    </source>
</evidence>
<feature type="region of interest" description="Disordered" evidence="1">
    <location>
        <begin position="28"/>
        <end position="92"/>
    </location>
</feature>
<name>A0A6A4LNJ2_9ERIC</name>
<dbReference type="EMBL" id="QEFC01001171">
    <property type="protein sequence ID" value="KAE9459405.1"/>
    <property type="molecule type" value="Genomic_DNA"/>
</dbReference>
<dbReference type="InterPro" id="IPR019339">
    <property type="entry name" value="CIR_N_dom"/>
</dbReference>
<evidence type="ECO:0000313" key="4">
    <source>
        <dbReference type="Proteomes" id="UP000428333"/>
    </source>
</evidence>
<dbReference type="AlphaFoldDB" id="A0A6A4LNJ2"/>
<evidence type="ECO:0000256" key="1">
    <source>
        <dbReference type="SAM" id="MobiDB-lite"/>
    </source>
</evidence>
<dbReference type="SMART" id="SM01083">
    <property type="entry name" value="Cir_N"/>
    <property type="match status" value="1"/>
</dbReference>
<sequence length="374" mass="42262">MGGHGGLNILPQKRWNVYNFDNREKVRKDEEAAAKEEQLKREQSRKRDTEFRIEQLRQARGLAPLVHQPSTAAPTTAAPAPPSPEPESKSKLNHINLFEGIRIFDPVEGKKEDEERGGARKKMKLEKKKEEVRVVLPEDEKYKLGYGVAGKGVKLPWYLSRRPSDDVEREEEVEDEGGKCRVGKSSGKKTVEEMREERLKREKREKERERALVHTKDLLAIKELVTLAASECGRASHRNTKTYRPLPTIRTEPLGKLCRINNNNCTEYGRIPRYTHSGSPSDSPRTTPIEKRLQVKHRIHIIACHLCSAIHSKEPRSRVRIGAGDKVSIMASSYENNDVEAGIRKDIADFEGGGVEDGCCKSTNCICTPNSSSH</sequence>
<dbReference type="Proteomes" id="UP000428333">
    <property type="component" value="Linkage Group LG05"/>
</dbReference>
<keyword evidence="4" id="KW-1185">Reference proteome</keyword>
<comment type="caution">
    <text evidence="3">The sequence shown here is derived from an EMBL/GenBank/DDBJ whole genome shotgun (WGS) entry which is preliminary data.</text>
</comment>
<dbReference type="PANTHER" id="PTHR31861:SF15">
    <property type="entry name" value="DUF577 DOMAIN-CONTAINING PROTEIN"/>
    <property type="match status" value="1"/>
</dbReference>
<feature type="compositionally biased region" description="Basic and acidic residues" evidence="1">
    <location>
        <begin position="28"/>
        <end position="57"/>
    </location>
</feature>
<proteinExistence type="predicted"/>
<feature type="region of interest" description="Disordered" evidence="1">
    <location>
        <begin position="164"/>
        <end position="208"/>
    </location>
</feature>
<evidence type="ECO:0000313" key="3">
    <source>
        <dbReference type="EMBL" id="KAE9459405.1"/>
    </source>
</evidence>
<feature type="non-terminal residue" evidence="3">
    <location>
        <position position="1"/>
    </location>
</feature>
<gene>
    <name evidence="3" type="ORF">C3L33_08682</name>
</gene>
<dbReference type="PANTHER" id="PTHR31861">
    <property type="entry name" value="OS10G0507500 PROTEIN"/>
    <property type="match status" value="1"/>
</dbReference>
<organism evidence="3 4">
    <name type="scientific">Rhododendron williamsianum</name>
    <dbReference type="NCBI Taxonomy" id="262921"/>
    <lineage>
        <taxon>Eukaryota</taxon>
        <taxon>Viridiplantae</taxon>
        <taxon>Streptophyta</taxon>
        <taxon>Embryophyta</taxon>
        <taxon>Tracheophyta</taxon>
        <taxon>Spermatophyta</taxon>
        <taxon>Magnoliopsida</taxon>
        <taxon>eudicotyledons</taxon>
        <taxon>Gunneridae</taxon>
        <taxon>Pentapetalae</taxon>
        <taxon>asterids</taxon>
        <taxon>Ericales</taxon>
        <taxon>Ericaceae</taxon>
        <taxon>Ericoideae</taxon>
        <taxon>Rhodoreae</taxon>
        <taxon>Rhododendron</taxon>
    </lineage>
</organism>
<dbReference type="OrthoDB" id="2159131at2759"/>
<reference evidence="3 4" key="1">
    <citation type="journal article" date="2019" name="Genome Biol. Evol.">
        <title>The Rhododendron genome and chromosomal organization provide insight into shared whole-genome duplications across the heath family (Ericaceae).</title>
        <authorList>
            <person name="Soza V.L."/>
            <person name="Lindsley D."/>
            <person name="Waalkes A."/>
            <person name="Ramage E."/>
            <person name="Patwardhan R.P."/>
            <person name="Burton J.N."/>
            <person name="Adey A."/>
            <person name="Kumar A."/>
            <person name="Qiu R."/>
            <person name="Shendure J."/>
            <person name="Hall B."/>
        </authorList>
    </citation>
    <scope>NUCLEOTIDE SEQUENCE [LARGE SCALE GENOMIC DNA]</scope>
    <source>
        <strain evidence="3">RSF 1966-606</strain>
    </source>
</reference>
<feature type="compositionally biased region" description="Basic and acidic residues" evidence="1">
    <location>
        <begin position="109"/>
        <end position="118"/>
    </location>
</feature>
<feature type="domain" description="CBF1-interacting co-repressor CIR N-terminal" evidence="2">
    <location>
        <begin position="14"/>
        <end position="50"/>
    </location>
</feature>